<gene>
    <name evidence="1" type="ORF">QAD02_004025</name>
</gene>
<evidence type="ECO:0000313" key="1">
    <source>
        <dbReference type="EMBL" id="KAJ8672765.1"/>
    </source>
</evidence>
<accession>A0ACC2NT90</accession>
<dbReference type="EMBL" id="CM056743">
    <property type="protein sequence ID" value="KAJ8672765.1"/>
    <property type="molecule type" value="Genomic_DNA"/>
</dbReference>
<keyword evidence="2" id="KW-1185">Reference proteome</keyword>
<evidence type="ECO:0000313" key="2">
    <source>
        <dbReference type="Proteomes" id="UP001239111"/>
    </source>
</evidence>
<comment type="caution">
    <text evidence="1">The sequence shown here is derived from an EMBL/GenBank/DDBJ whole genome shotgun (WGS) entry which is preliminary data.</text>
</comment>
<proteinExistence type="predicted"/>
<dbReference type="Proteomes" id="UP001239111">
    <property type="component" value="Chromosome 3"/>
</dbReference>
<organism evidence="1 2">
    <name type="scientific">Eretmocerus hayati</name>
    <dbReference type="NCBI Taxonomy" id="131215"/>
    <lineage>
        <taxon>Eukaryota</taxon>
        <taxon>Metazoa</taxon>
        <taxon>Ecdysozoa</taxon>
        <taxon>Arthropoda</taxon>
        <taxon>Hexapoda</taxon>
        <taxon>Insecta</taxon>
        <taxon>Pterygota</taxon>
        <taxon>Neoptera</taxon>
        <taxon>Endopterygota</taxon>
        <taxon>Hymenoptera</taxon>
        <taxon>Apocrita</taxon>
        <taxon>Proctotrupomorpha</taxon>
        <taxon>Chalcidoidea</taxon>
        <taxon>Aphelinidae</taxon>
        <taxon>Aphelininae</taxon>
        <taxon>Eretmocerus</taxon>
    </lineage>
</organism>
<reference evidence="1" key="1">
    <citation type="submission" date="2023-04" db="EMBL/GenBank/DDBJ databases">
        <title>A chromosome-level genome assembly of the parasitoid wasp Eretmocerus hayati.</title>
        <authorList>
            <person name="Zhong Y."/>
            <person name="Liu S."/>
            <person name="Liu Y."/>
        </authorList>
    </citation>
    <scope>NUCLEOTIDE SEQUENCE</scope>
    <source>
        <strain evidence="1">ZJU_SS_LIU_2023</strain>
    </source>
</reference>
<name>A0ACC2NT90_9HYME</name>
<sequence>MTSKVFLVFIVLAVLNLCECNFEEKERILRQNLLDLFQGKLKYNDESTPSYEEEFEDTTPSNRSEYDFIIIGAGTAGATIASRLSENEGTTVLLIEAGSKEYPIMDVPLIAAALQMSDEINWRYQTEPSNEYCLGFIDKKCNWPRGKVMGGSSVLNVMIATRGNRRDFDEWAEMTGDKSWSYKEMLRYLKKLENFTVTGIEVDDKLHNQGGPVSITHVPYRSTLAETFIRAGKELGYPEVDYNGAEQIGFSLFHTTTKNGERWSTNRAYLHPAKNRKNLLLTRNSHVNKILINKDTKSAYGVQFSKFDKVYEVMAKKEIILSAGAINSPQILMLSGIGPKKHLQSLNVDVIKDAPVGENLMDHIGYPGIMFTLNDSSTFKPFNLFSPEEPSIKDYVRSRTGRLTTTAAFEALAYLNVDSSDPKDKDPNIELMFASVGPIKDPIFMEILGVNYENRAQLMSEPLLQSAWTAIPMIMRPKSRGRLLLRSSNPKDKPKLFANYLSEPDDIRVLIKGIRSAIRVSKTKTFGKYGSSLYRIPLPLCDDMTFNSDDYWECALRTYTGTIYHYAGTCKMGSENDTSSVVDSKLQVIGINGLRVADASIMPKIVSAHPNIPIIAIGEKISDMIKEDWNLNDQSRFVMKTSEDFDSLQTCSNTKDSS</sequence>
<protein>
    <submittedName>
        <fullName evidence="1">Uncharacterized protein</fullName>
    </submittedName>
</protein>